<protein>
    <recommendedName>
        <fullName evidence="1">PRTase-CE domain-containing protein</fullName>
    </recommendedName>
</protein>
<accession>A0ABW2J7B0</accession>
<feature type="domain" description="PRTase-CE" evidence="1">
    <location>
        <begin position="38"/>
        <end position="304"/>
    </location>
</feature>
<dbReference type="Pfam" id="PF24390">
    <property type="entry name" value="PRTase-CE"/>
    <property type="match status" value="1"/>
</dbReference>
<reference evidence="3" key="1">
    <citation type="journal article" date="2019" name="Int. J. Syst. Evol. Microbiol.">
        <title>The Global Catalogue of Microorganisms (GCM) 10K type strain sequencing project: providing services to taxonomists for standard genome sequencing and annotation.</title>
        <authorList>
            <consortium name="The Broad Institute Genomics Platform"/>
            <consortium name="The Broad Institute Genome Sequencing Center for Infectious Disease"/>
            <person name="Wu L."/>
            <person name="Ma J."/>
        </authorList>
    </citation>
    <scope>NUCLEOTIDE SEQUENCE [LARGE SCALE GENOMIC DNA]</scope>
    <source>
        <strain evidence="3">CCUG 36956</strain>
    </source>
</reference>
<proteinExistence type="predicted"/>
<comment type="caution">
    <text evidence="2">The sequence shown here is derived from an EMBL/GenBank/DDBJ whole genome shotgun (WGS) entry which is preliminary data.</text>
</comment>
<evidence type="ECO:0000313" key="2">
    <source>
        <dbReference type="EMBL" id="MFC7299227.1"/>
    </source>
</evidence>
<keyword evidence="3" id="KW-1185">Reference proteome</keyword>
<name>A0ABW2J7B0_9BURK</name>
<dbReference type="Proteomes" id="UP001596379">
    <property type="component" value="Unassembled WGS sequence"/>
</dbReference>
<evidence type="ECO:0000259" key="1">
    <source>
        <dbReference type="Pfam" id="PF24390"/>
    </source>
</evidence>
<dbReference type="InterPro" id="IPR029057">
    <property type="entry name" value="PRTase-like"/>
</dbReference>
<dbReference type="EMBL" id="JBHTCC010000002">
    <property type="protein sequence ID" value="MFC7299227.1"/>
    <property type="molecule type" value="Genomic_DNA"/>
</dbReference>
<organism evidence="2 3">
    <name type="scientific">Herminiimonas aquatilis</name>
    <dbReference type="NCBI Taxonomy" id="345342"/>
    <lineage>
        <taxon>Bacteria</taxon>
        <taxon>Pseudomonadati</taxon>
        <taxon>Pseudomonadota</taxon>
        <taxon>Betaproteobacteria</taxon>
        <taxon>Burkholderiales</taxon>
        <taxon>Oxalobacteraceae</taxon>
        <taxon>Herminiimonas</taxon>
    </lineage>
</organism>
<dbReference type="Gene3D" id="3.40.50.2020">
    <property type="match status" value="1"/>
</dbReference>
<sequence length="304" mass="33921">MAFKAPNGAEDYIERVSNRVRDLIDAGLWDIPLERMVGWFSGFTTIDERYFAACLLDSLVYRSPTQFSACITSLFGGPCSLAVQSHLRINDDVDLIKLLRDKFKDPGVRLVPVICDSDPPSKSGPLVIRRIKKQLGIADRWMIWPSQIGAAVEAGAKVIILVDDFLGSGKQAEGFCKKQQVREMAGKAKVIYAPVVAHEKGIEHLSKFWPELTVISAEKLTEDHHFFSQKTWDFLSDGQIKASDAEDFYIKKMLPLTGFVPGKIIPATGVGELALCFGFSHSTPNNSLPILWFDREGWCSLLER</sequence>
<dbReference type="InterPro" id="IPR056920">
    <property type="entry name" value="PRTase-CE"/>
</dbReference>
<gene>
    <name evidence="2" type="ORF">ACFQO0_12340</name>
</gene>
<evidence type="ECO:0000313" key="3">
    <source>
        <dbReference type="Proteomes" id="UP001596379"/>
    </source>
</evidence>
<dbReference type="RefSeq" id="WP_143710595.1">
    <property type="nucleotide sequence ID" value="NZ_JBHTCC010000002.1"/>
</dbReference>